<evidence type="ECO:0000313" key="1">
    <source>
        <dbReference type="EMBL" id="MCL9812771.1"/>
    </source>
</evidence>
<reference evidence="1 2" key="1">
    <citation type="journal article" date="2022" name="Syst. Appl. Microbiol.">
        <title>Natronocalculus amylovorans gen. nov., sp. nov., and Natranaeroarchaeum aerophilus sp. nov., dominant culturable amylolytic natronoarchaea from hypersaline soda lakes in southwestern Siberia.</title>
        <authorList>
            <person name="Sorokin D.Y."/>
            <person name="Elcheninov A.G."/>
            <person name="Khizhniak T.V."/>
            <person name="Koenen M."/>
            <person name="Bale N.J."/>
            <person name="Damste J.S.S."/>
            <person name="Kublanov I.V."/>
        </authorList>
    </citation>
    <scope>NUCLEOTIDE SEQUENCE [LARGE SCALE GENOMIC DNA]</scope>
    <source>
        <strain evidence="1 2">AArc-St1-1</strain>
    </source>
</reference>
<sequence length="168" mass="18323">MVSRRGFLSGVASTGAVAIAGCSSSSVPVIGGDSGPEDAVEQYLTAGQSGDIEAANEVLHPESSIYPVEEGDLENEDDFTVNDIDQVSTRERVEWEMEQFGDSGDEATEEEIQDRVERLDQDAEEELDELGADDYAWVLVSLQGDDDDEDEEVPLVTVQDDGDWYLLL</sequence>
<protein>
    <submittedName>
        <fullName evidence="1">Twin-arginine translocation signal domain-containing protein</fullName>
    </submittedName>
</protein>
<dbReference type="RefSeq" id="WP_250594762.1">
    <property type="nucleotide sequence ID" value="NZ_JAKRVY010000001.1"/>
</dbReference>
<name>A0AAE3K417_9EURY</name>
<dbReference type="NCBIfam" id="TIGR01409">
    <property type="entry name" value="TAT_signal_seq"/>
    <property type="match status" value="1"/>
</dbReference>
<evidence type="ECO:0000313" key="2">
    <source>
        <dbReference type="Proteomes" id="UP001202674"/>
    </source>
</evidence>
<proteinExistence type="predicted"/>
<dbReference type="AlphaFoldDB" id="A0AAE3K417"/>
<dbReference type="PROSITE" id="PS51257">
    <property type="entry name" value="PROKAR_LIPOPROTEIN"/>
    <property type="match status" value="1"/>
</dbReference>
<dbReference type="EMBL" id="JAKRVY010000001">
    <property type="protein sequence ID" value="MCL9812771.1"/>
    <property type="molecule type" value="Genomic_DNA"/>
</dbReference>
<organism evidence="1 2">
    <name type="scientific">Natranaeroarchaeum aerophilus</name>
    <dbReference type="NCBI Taxonomy" id="2917711"/>
    <lineage>
        <taxon>Archaea</taxon>
        <taxon>Methanobacteriati</taxon>
        <taxon>Methanobacteriota</taxon>
        <taxon>Stenosarchaea group</taxon>
        <taxon>Halobacteria</taxon>
        <taxon>Halobacteriales</taxon>
        <taxon>Natronoarchaeaceae</taxon>
        <taxon>Natranaeroarchaeum</taxon>
    </lineage>
</organism>
<dbReference type="InterPro" id="IPR019546">
    <property type="entry name" value="TAT_signal_bac_arc"/>
</dbReference>
<gene>
    <name evidence="1" type="ORF">AArcSt11_03775</name>
</gene>
<comment type="caution">
    <text evidence="1">The sequence shown here is derived from an EMBL/GenBank/DDBJ whole genome shotgun (WGS) entry which is preliminary data.</text>
</comment>
<accession>A0AAE3K417</accession>
<dbReference type="Proteomes" id="UP001202674">
    <property type="component" value="Unassembled WGS sequence"/>
</dbReference>
<keyword evidence="2" id="KW-1185">Reference proteome</keyword>